<feature type="domain" description="GFO/IDH/MocA-like oxidoreductase" evidence="1">
    <location>
        <begin position="22"/>
        <end position="85"/>
    </location>
</feature>
<sequence length="169" mass="18723">YKNSVGGAPYYRGAMDMLTCDGIHAVDTLRYLCGGEVESVASDSRRLDAGHWNIHLAMVRFSSGATGLLLNNFMAGRRMFSVEVHSPGISFFGDPEEGGQLYADNKTEPIDELDPFALSKSEEDYRAFGTYDINRHFVDCMLKGKDPETNFDDAIKTMELVDAVYGSQI</sequence>
<dbReference type="Gene3D" id="3.30.360.10">
    <property type="entry name" value="Dihydrodipicolinate Reductase, domain 2"/>
    <property type="match status" value="1"/>
</dbReference>
<dbReference type="AlphaFoldDB" id="A0A382WSR3"/>
<organism evidence="2">
    <name type="scientific">marine metagenome</name>
    <dbReference type="NCBI Taxonomy" id="408172"/>
    <lineage>
        <taxon>unclassified sequences</taxon>
        <taxon>metagenomes</taxon>
        <taxon>ecological metagenomes</taxon>
    </lineage>
</organism>
<reference evidence="2" key="1">
    <citation type="submission" date="2018-05" db="EMBL/GenBank/DDBJ databases">
        <authorList>
            <person name="Lanie J.A."/>
            <person name="Ng W.-L."/>
            <person name="Kazmierczak K.M."/>
            <person name="Andrzejewski T.M."/>
            <person name="Davidsen T.M."/>
            <person name="Wayne K.J."/>
            <person name="Tettelin H."/>
            <person name="Glass J.I."/>
            <person name="Rusch D."/>
            <person name="Podicherti R."/>
            <person name="Tsui H.-C.T."/>
            <person name="Winkler M.E."/>
        </authorList>
    </citation>
    <scope>NUCLEOTIDE SEQUENCE</scope>
</reference>
<gene>
    <name evidence="2" type="ORF">METZ01_LOCUS414577</name>
</gene>
<evidence type="ECO:0000259" key="1">
    <source>
        <dbReference type="Pfam" id="PF22725"/>
    </source>
</evidence>
<dbReference type="Pfam" id="PF22725">
    <property type="entry name" value="GFO_IDH_MocA_C3"/>
    <property type="match status" value="1"/>
</dbReference>
<evidence type="ECO:0000313" key="2">
    <source>
        <dbReference type="EMBL" id="SVD61723.1"/>
    </source>
</evidence>
<protein>
    <recommendedName>
        <fullName evidence="1">GFO/IDH/MocA-like oxidoreductase domain-containing protein</fullName>
    </recommendedName>
</protein>
<proteinExistence type="predicted"/>
<dbReference type="EMBL" id="UINC01162136">
    <property type="protein sequence ID" value="SVD61723.1"/>
    <property type="molecule type" value="Genomic_DNA"/>
</dbReference>
<dbReference type="InterPro" id="IPR055170">
    <property type="entry name" value="GFO_IDH_MocA-like_dom"/>
</dbReference>
<name>A0A382WSR3_9ZZZZ</name>
<accession>A0A382WSR3</accession>
<feature type="non-terminal residue" evidence="2">
    <location>
        <position position="1"/>
    </location>
</feature>
<dbReference type="SUPFAM" id="SSF55347">
    <property type="entry name" value="Glyceraldehyde-3-phosphate dehydrogenase-like, C-terminal domain"/>
    <property type="match status" value="1"/>
</dbReference>